<protein>
    <submittedName>
        <fullName evidence="4">RHS repeat protein</fullName>
    </submittedName>
</protein>
<feature type="region of interest" description="Disordered" evidence="2">
    <location>
        <begin position="236"/>
        <end position="260"/>
    </location>
</feature>
<reference evidence="4 5" key="1">
    <citation type="submission" date="2022-10" db="EMBL/GenBank/DDBJ databases">
        <title>The complete genomes of actinobacterial strains from the NBC collection.</title>
        <authorList>
            <person name="Joergensen T.S."/>
            <person name="Alvarez Arevalo M."/>
            <person name="Sterndorff E.B."/>
            <person name="Faurdal D."/>
            <person name="Vuksanovic O."/>
            <person name="Mourched A.-S."/>
            <person name="Charusanti P."/>
            <person name="Shaw S."/>
            <person name="Blin K."/>
            <person name="Weber T."/>
        </authorList>
    </citation>
    <scope>NUCLEOTIDE SEQUENCE [LARGE SCALE GENOMIC DNA]</scope>
    <source>
        <strain evidence="4 5">NBC_00123</strain>
    </source>
</reference>
<dbReference type="PANTHER" id="PTHR32305:SF17">
    <property type="entry name" value="TRNA NUCLEASE WAPA"/>
    <property type="match status" value="1"/>
</dbReference>
<dbReference type="InterPro" id="IPR031325">
    <property type="entry name" value="RHS_repeat"/>
</dbReference>
<name>A0ABZ1L4V3_9ACTN</name>
<dbReference type="RefSeq" id="WP_398169843.1">
    <property type="nucleotide sequence ID" value="NZ_CP108188.1"/>
</dbReference>
<evidence type="ECO:0000256" key="1">
    <source>
        <dbReference type="ARBA" id="ARBA00022737"/>
    </source>
</evidence>
<dbReference type="EMBL" id="CP108188">
    <property type="protein sequence ID" value="WTR69507.1"/>
    <property type="molecule type" value="Genomic_DNA"/>
</dbReference>
<feature type="region of interest" description="Disordered" evidence="2">
    <location>
        <begin position="1"/>
        <end position="30"/>
    </location>
</feature>
<sequence length="2037" mass="218323">MAPHQKSARQKASTATTWRTPQVTWPAQASADQSLGRASVAIPRTGKNAVLSPLADPAVSGVRVWKQNAKAAERTRVNVLGRDTARRLGVEGVVLSVQPLQKATGEVRVELDYDAFRDAYGGDWASRLRLRALPACALTTPEAKGCGVGRELATVNDVEAGKLTAPVTLSAAAGEATVLAATAAAAGSSGDFKATSLAASASWSAGGSSGGFSWNYDIDVPDVPGDVSPELKVGYGSQSVDGRTAATNNQPGGIGDGWSMEPGYIERQYIPCTEDKANSNNTTAKVGDLCWKKDNAVLNLGGRTNQLIWDTASSTWNLETDDGTKIVKATSSAADNYGDNNGDDNGEYWKVTTPDGTQYYFGANRMEGWATGKTETRSTWTVPVFGNHTGEPCYDAAFKDAWCQQAWRWNLDLVVDPHGDAMTYYWGEEANSYGRNVDPDTGASTATPYDRSGYLKRIEYGLRDSNPYGQPAAKVEFTHTERCLTGCTTFDKTNAKNWPDVPFDQYCASGTECKDRYSPSFWTRMKLSTIATSVWSGGGWKAVDSWALDHDFPVTGDSSTSRPLWLKSITRSGHTGTGLVKLPPVTFNSVAMPNRVEGATTGGDPDPVPAMWRLRVSAVNTETGGTIGVGYTPTDCSATSVPSPTSNTRRCYPVKWSPPDAPAADYEPYLDWFHAYAVNLIVENDNTGGAAAKRTEYTYLDGMAWTKAKDDEFTNAKHLTYGDRKGFGRVQVRTGTYPFQRTLKEYRYFRGIPGASVKDSEQIGVTDHEAFAGMTREEATYNGENGSLESASSFTPWVSAATATETRAEGLPARHAYITGGAEEKARTAVGQGWRTTETHRTFDANGHVLTESRLGDTAKSGDEECTTTTYASGALLGLPSEVRTVAKPCGTAPSLPDDLISVERRYYDGATVLTTAPVKGDVTRIDEQDAAGTGYVTTAKHSYDQHGRELTDTDALAQTTTTAYSPTTGIPTSMTVTNPLGHAAVTTYDPVRGVVVASVDANGKRTDAVHDGLGRVLKVWQPGWTKADHATQPSAEYAYKISATQANAVTTKTLKQDGTYRTTYALYDGLLRERQAQAPAGGTQHTIMTETRYDSRGWVWKSFAPYYADVAPSATLYTAKDVHQVDNATENLYDGLGRVTDAVSLFRGDEKWRTVTAYDGDRVTVTPPKGGTATTTVTDANGRTTELIQYAGAGKTQPQSTKYTYGKFDEPTTVTDPAGNAWTYTYDNRGQKTEVDDPDKGRTILTYDANGQVLTGKDARNFTLTTVYDKLGRKTEVKNGATTLSKWTYDTLAKGQLTSSSRFVGGAEYKTAIGALDDRYQPTSTTLTVPTAAGGVSGTYTWTYGYSAETGALEWTLNPAVGDIPSERVVTEYNSDDQPFRTTRAGVVLVANVQYDVYGRPVGTEFGHDLDKKVFRTQAYDEHTGRLLERTTDRFLAPRRVDRHLYDYDAAGNVTGVTSTTGQDATASTDRQCFTNDALGRLTEAWTAKTDCTTAPTSTGVGGPDAYWLTYGYDKLGNRTGQSDKLAGATTDYTHPAAKADRPHAVQQATVTGGPDNGRVSTFQYDATGNTTNRTIGTKVQDLVWDAEGHLATLTEAGRTSSYVYDADGGRLIAKNADGSSVLTLPNGDELKATATGTKTATRYYTHGGETVAVRTGTTVSYLVGDHQGTAMTAIDAATLGVTHRKQLPFGELRTAQSGTFGTRGFVGGTNDPTGLTHLGAREYDPGTGRFLSVDPIIDFGDPAQMNAYAYGHNNPLTKSDPTGLRPDGPAGGASYNDTRWGNDRGMSVGYTYKSGQWIWHQTPRKDAESQRRYKSYRANSAHYKVYHYDARAVAAAKAQAAKRAAERQAKADAERRKKDGIWGSIAKGNFSDAWKNVKDSGAGRWVAENGDSIKLWAGTAAFGVCVFATAGACLVAGAVVLGAGVAVDAFSNVDMDGEYWKKFGVSAAITVGGGGAGRLLANHGRWGAVGGWATSPRVTRVVGAARHSVSAAKHAAPRVATAWGPTLTNYGGNFFLTGGTCGAAAWSNANAGYCP</sequence>
<proteinExistence type="predicted"/>
<organism evidence="4 5">
    <name type="scientific">Streptomyces zaomyceticus</name>
    <dbReference type="NCBI Taxonomy" id="68286"/>
    <lineage>
        <taxon>Bacteria</taxon>
        <taxon>Bacillati</taxon>
        <taxon>Actinomycetota</taxon>
        <taxon>Actinomycetes</taxon>
        <taxon>Kitasatosporales</taxon>
        <taxon>Streptomycetaceae</taxon>
        <taxon>Streptomyces</taxon>
    </lineage>
</organism>
<dbReference type="Pfam" id="PF05593">
    <property type="entry name" value="RHS_repeat"/>
    <property type="match status" value="1"/>
</dbReference>
<keyword evidence="5" id="KW-1185">Reference proteome</keyword>
<evidence type="ECO:0000313" key="5">
    <source>
        <dbReference type="Proteomes" id="UP001622594"/>
    </source>
</evidence>
<feature type="domain" description="Teneurin-like YD-shell" evidence="3">
    <location>
        <begin position="1511"/>
        <end position="1757"/>
    </location>
</feature>
<evidence type="ECO:0000256" key="2">
    <source>
        <dbReference type="SAM" id="MobiDB-lite"/>
    </source>
</evidence>
<dbReference type="NCBIfam" id="TIGR01643">
    <property type="entry name" value="YD_repeat_2x"/>
    <property type="match status" value="2"/>
</dbReference>
<dbReference type="PANTHER" id="PTHR32305">
    <property type="match status" value="1"/>
</dbReference>
<gene>
    <name evidence="4" type="ORF">OG814_09665</name>
</gene>
<dbReference type="Pfam" id="PF25023">
    <property type="entry name" value="TEN_YD-shell"/>
    <property type="match status" value="1"/>
</dbReference>
<feature type="compositionally biased region" description="Polar residues" evidence="2">
    <location>
        <begin position="10"/>
        <end position="30"/>
    </location>
</feature>
<dbReference type="Proteomes" id="UP001622594">
    <property type="component" value="Chromosome"/>
</dbReference>
<dbReference type="InterPro" id="IPR050708">
    <property type="entry name" value="T6SS_VgrG/RHS"/>
</dbReference>
<dbReference type="InterPro" id="IPR056823">
    <property type="entry name" value="TEN-like_YD-shell"/>
</dbReference>
<evidence type="ECO:0000313" key="4">
    <source>
        <dbReference type="EMBL" id="WTR69507.1"/>
    </source>
</evidence>
<accession>A0ABZ1L4V3</accession>
<dbReference type="InterPro" id="IPR022385">
    <property type="entry name" value="Rhs_assc_core"/>
</dbReference>
<feature type="region of interest" description="Disordered" evidence="2">
    <location>
        <begin position="1539"/>
        <end position="1561"/>
    </location>
</feature>
<dbReference type="Gene3D" id="2.180.10.10">
    <property type="entry name" value="RHS repeat-associated core"/>
    <property type="match status" value="2"/>
</dbReference>
<feature type="compositionally biased region" description="Polar residues" evidence="2">
    <location>
        <begin position="236"/>
        <end position="251"/>
    </location>
</feature>
<dbReference type="NCBIfam" id="TIGR03696">
    <property type="entry name" value="Rhs_assc_core"/>
    <property type="match status" value="1"/>
</dbReference>
<dbReference type="InterPro" id="IPR006530">
    <property type="entry name" value="YD"/>
</dbReference>
<evidence type="ECO:0000259" key="3">
    <source>
        <dbReference type="Pfam" id="PF25023"/>
    </source>
</evidence>
<keyword evidence="1" id="KW-0677">Repeat</keyword>